<protein>
    <submittedName>
        <fullName evidence="2">Lumazine-binding domain</fullName>
    </submittedName>
</protein>
<evidence type="ECO:0000313" key="2">
    <source>
        <dbReference type="EMBL" id="SQB99391.1"/>
    </source>
</evidence>
<dbReference type="InterPro" id="IPR024267">
    <property type="entry name" value="DUF4878"/>
</dbReference>
<evidence type="ECO:0000313" key="3">
    <source>
        <dbReference type="Proteomes" id="UP000250166"/>
    </source>
</evidence>
<gene>
    <name evidence="2" type="ORF">NCTC13102_01726</name>
</gene>
<dbReference type="Pfam" id="PF12870">
    <property type="entry name" value="DUF4878"/>
    <property type="match status" value="1"/>
</dbReference>
<evidence type="ECO:0000259" key="1">
    <source>
        <dbReference type="Pfam" id="PF12870"/>
    </source>
</evidence>
<dbReference type="Proteomes" id="UP000250166">
    <property type="component" value="Unassembled WGS sequence"/>
</dbReference>
<dbReference type="RefSeq" id="WP_112058913.1">
    <property type="nucleotide sequence ID" value="NZ_UAWL01000006.1"/>
</dbReference>
<name>A0A2X3BEU2_9HELI</name>
<organism evidence="2 3">
    <name type="scientific">Helicobacter fennelliae</name>
    <dbReference type="NCBI Taxonomy" id="215"/>
    <lineage>
        <taxon>Bacteria</taxon>
        <taxon>Pseudomonadati</taxon>
        <taxon>Campylobacterota</taxon>
        <taxon>Epsilonproteobacteria</taxon>
        <taxon>Campylobacterales</taxon>
        <taxon>Helicobacteraceae</taxon>
        <taxon>Helicobacter</taxon>
    </lineage>
</organism>
<reference evidence="2 3" key="1">
    <citation type="submission" date="2018-06" db="EMBL/GenBank/DDBJ databases">
        <authorList>
            <consortium name="Pathogen Informatics"/>
            <person name="Doyle S."/>
        </authorList>
    </citation>
    <scope>NUCLEOTIDE SEQUENCE [LARGE SCALE GENOMIC DNA]</scope>
    <source>
        <strain evidence="2 3">NCTC13102</strain>
    </source>
</reference>
<proteinExistence type="predicted"/>
<accession>A0A2X3BEU2</accession>
<sequence>MLKGITFGKDEKLSDEEKQMVNGKFEMASASSKKKAADNGGIKEIKATKTALDETDPSKAYVDLDIVFNNGTVEKDHATLIKIKDEWKILVK</sequence>
<dbReference type="Gene3D" id="3.10.450.50">
    <property type="match status" value="1"/>
</dbReference>
<dbReference type="EMBL" id="UAWL01000006">
    <property type="protein sequence ID" value="SQB99391.1"/>
    <property type="molecule type" value="Genomic_DNA"/>
</dbReference>
<dbReference type="AlphaFoldDB" id="A0A2X3BEU2"/>
<feature type="domain" description="DUF4878" evidence="1">
    <location>
        <begin position="12"/>
        <end position="89"/>
    </location>
</feature>